<gene>
    <name evidence="2" type="ORF">CU097_009245</name>
</gene>
<accession>A0A367JGT4</accession>
<organism evidence="2 3">
    <name type="scientific">Rhizopus azygosporus</name>
    <name type="common">Rhizopus microsporus var. azygosporus</name>
    <dbReference type="NCBI Taxonomy" id="86630"/>
    <lineage>
        <taxon>Eukaryota</taxon>
        <taxon>Fungi</taxon>
        <taxon>Fungi incertae sedis</taxon>
        <taxon>Mucoromycota</taxon>
        <taxon>Mucoromycotina</taxon>
        <taxon>Mucoromycetes</taxon>
        <taxon>Mucorales</taxon>
        <taxon>Mucorineae</taxon>
        <taxon>Rhizopodaceae</taxon>
        <taxon>Rhizopus</taxon>
    </lineage>
</organism>
<comment type="caution">
    <text evidence="2">The sequence shown here is derived from an EMBL/GenBank/DDBJ whole genome shotgun (WGS) entry which is preliminary data.</text>
</comment>
<proteinExistence type="predicted"/>
<dbReference type="AlphaFoldDB" id="A0A367JGT4"/>
<protein>
    <submittedName>
        <fullName evidence="2">Uncharacterized protein</fullName>
    </submittedName>
</protein>
<name>A0A367JGT4_RHIAZ</name>
<evidence type="ECO:0000313" key="2">
    <source>
        <dbReference type="EMBL" id="RCH89095.1"/>
    </source>
</evidence>
<feature type="compositionally biased region" description="Basic residues" evidence="1">
    <location>
        <begin position="1"/>
        <end position="10"/>
    </location>
</feature>
<dbReference type="Proteomes" id="UP000252139">
    <property type="component" value="Unassembled WGS sequence"/>
</dbReference>
<dbReference type="OrthoDB" id="2255066at2759"/>
<feature type="compositionally biased region" description="Polar residues" evidence="1">
    <location>
        <begin position="11"/>
        <end position="26"/>
    </location>
</feature>
<keyword evidence="3" id="KW-1185">Reference proteome</keyword>
<sequence length="117" mass="13373">MQKRTLKRTKTNFGIATESQSSSSQPPVALSKEVRDKLFLADFFDLEPPCDWNVIHYLNKLVQKNPAISARPGNKALYDDADLMLKHVVPGTVAETMLRQMTRSQMCYLYRPQQASR</sequence>
<reference evidence="2 3" key="1">
    <citation type="journal article" date="2018" name="G3 (Bethesda)">
        <title>Phylogenetic and Phylogenomic Definition of Rhizopus Species.</title>
        <authorList>
            <person name="Gryganskyi A.P."/>
            <person name="Golan J."/>
            <person name="Dolatabadi S."/>
            <person name="Mondo S."/>
            <person name="Robb S."/>
            <person name="Idnurm A."/>
            <person name="Muszewska A."/>
            <person name="Steczkiewicz K."/>
            <person name="Masonjones S."/>
            <person name="Liao H.L."/>
            <person name="Gajdeczka M.T."/>
            <person name="Anike F."/>
            <person name="Vuek A."/>
            <person name="Anishchenko I.M."/>
            <person name="Voigt K."/>
            <person name="de Hoog G.S."/>
            <person name="Smith M.E."/>
            <person name="Heitman J."/>
            <person name="Vilgalys R."/>
            <person name="Stajich J.E."/>
        </authorList>
    </citation>
    <scope>NUCLEOTIDE SEQUENCE [LARGE SCALE GENOMIC DNA]</scope>
    <source>
        <strain evidence="2 3">CBS 357.93</strain>
    </source>
</reference>
<evidence type="ECO:0000313" key="3">
    <source>
        <dbReference type="Proteomes" id="UP000252139"/>
    </source>
</evidence>
<dbReference type="EMBL" id="PJQL01001350">
    <property type="protein sequence ID" value="RCH89095.1"/>
    <property type="molecule type" value="Genomic_DNA"/>
</dbReference>
<evidence type="ECO:0000256" key="1">
    <source>
        <dbReference type="SAM" id="MobiDB-lite"/>
    </source>
</evidence>
<feature type="region of interest" description="Disordered" evidence="1">
    <location>
        <begin position="1"/>
        <end position="29"/>
    </location>
</feature>